<keyword evidence="1" id="KW-0812">Transmembrane</keyword>
<comment type="caution">
    <text evidence="2">The sequence shown here is derived from an EMBL/GenBank/DDBJ whole genome shotgun (WGS) entry which is preliminary data.</text>
</comment>
<name>A0A0F9DI84_9ZZZZ</name>
<evidence type="ECO:0000313" key="2">
    <source>
        <dbReference type="EMBL" id="KKL53541.1"/>
    </source>
</evidence>
<feature type="transmembrane region" description="Helical" evidence="1">
    <location>
        <begin position="35"/>
        <end position="55"/>
    </location>
</feature>
<protein>
    <submittedName>
        <fullName evidence="2">Uncharacterized protein</fullName>
    </submittedName>
</protein>
<accession>A0A0F9DI84</accession>
<dbReference type="EMBL" id="LAZR01031512">
    <property type="protein sequence ID" value="KKL53541.1"/>
    <property type="molecule type" value="Genomic_DNA"/>
</dbReference>
<sequence length="57" mass="6387">MERPTFRGRSIDEWFVSFDERLKSLKEGQDWDRKLILAILAGVLVVIGLAVNAQAAG</sequence>
<proteinExistence type="predicted"/>
<gene>
    <name evidence="2" type="ORF">LCGC14_2274460</name>
</gene>
<evidence type="ECO:0000256" key="1">
    <source>
        <dbReference type="SAM" id="Phobius"/>
    </source>
</evidence>
<dbReference type="AlphaFoldDB" id="A0A0F9DI84"/>
<organism evidence="2">
    <name type="scientific">marine sediment metagenome</name>
    <dbReference type="NCBI Taxonomy" id="412755"/>
    <lineage>
        <taxon>unclassified sequences</taxon>
        <taxon>metagenomes</taxon>
        <taxon>ecological metagenomes</taxon>
    </lineage>
</organism>
<reference evidence="2" key="1">
    <citation type="journal article" date="2015" name="Nature">
        <title>Complex archaea that bridge the gap between prokaryotes and eukaryotes.</title>
        <authorList>
            <person name="Spang A."/>
            <person name="Saw J.H."/>
            <person name="Jorgensen S.L."/>
            <person name="Zaremba-Niedzwiedzka K."/>
            <person name="Martijn J."/>
            <person name="Lind A.E."/>
            <person name="van Eijk R."/>
            <person name="Schleper C."/>
            <person name="Guy L."/>
            <person name="Ettema T.J."/>
        </authorList>
    </citation>
    <scope>NUCLEOTIDE SEQUENCE</scope>
</reference>
<keyword evidence="1" id="KW-0472">Membrane</keyword>
<keyword evidence="1" id="KW-1133">Transmembrane helix</keyword>